<evidence type="ECO:0000313" key="2">
    <source>
        <dbReference type="EMBL" id="CAI9283134.1"/>
    </source>
</evidence>
<gene>
    <name evidence="2" type="ORF">LSALG_LOCUS22743</name>
</gene>
<dbReference type="Proteomes" id="UP001177003">
    <property type="component" value="Chromosome 4"/>
</dbReference>
<accession>A0AA36E4J0</accession>
<evidence type="ECO:0000313" key="3">
    <source>
        <dbReference type="Proteomes" id="UP001177003"/>
    </source>
</evidence>
<keyword evidence="3" id="KW-1185">Reference proteome</keyword>
<feature type="region of interest" description="Disordered" evidence="1">
    <location>
        <begin position="88"/>
        <end position="108"/>
    </location>
</feature>
<protein>
    <submittedName>
        <fullName evidence="2">Uncharacterized protein</fullName>
    </submittedName>
</protein>
<proteinExistence type="predicted"/>
<name>A0AA36E4J0_LACSI</name>
<organism evidence="2 3">
    <name type="scientific">Lactuca saligna</name>
    <name type="common">Willowleaf lettuce</name>
    <dbReference type="NCBI Taxonomy" id="75948"/>
    <lineage>
        <taxon>Eukaryota</taxon>
        <taxon>Viridiplantae</taxon>
        <taxon>Streptophyta</taxon>
        <taxon>Embryophyta</taxon>
        <taxon>Tracheophyta</taxon>
        <taxon>Spermatophyta</taxon>
        <taxon>Magnoliopsida</taxon>
        <taxon>eudicotyledons</taxon>
        <taxon>Gunneridae</taxon>
        <taxon>Pentapetalae</taxon>
        <taxon>asterids</taxon>
        <taxon>campanulids</taxon>
        <taxon>Asterales</taxon>
        <taxon>Asteraceae</taxon>
        <taxon>Cichorioideae</taxon>
        <taxon>Cichorieae</taxon>
        <taxon>Lactucinae</taxon>
        <taxon>Lactuca</taxon>
    </lineage>
</organism>
<evidence type="ECO:0000256" key="1">
    <source>
        <dbReference type="SAM" id="MobiDB-lite"/>
    </source>
</evidence>
<reference evidence="2" key="1">
    <citation type="submission" date="2023-04" db="EMBL/GenBank/DDBJ databases">
        <authorList>
            <person name="Vijverberg K."/>
            <person name="Xiong W."/>
            <person name="Schranz E."/>
        </authorList>
    </citation>
    <scope>NUCLEOTIDE SEQUENCE</scope>
</reference>
<sequence>MILVLEESLGDLKSKAPTTDPYDSLSKKINVSFRQNLIKRLRLKTCLLKLKMKVKKKDKNNQIKGKLLLKIVNVEFEASQPTYSPFPALKITPVDDGPPTRKSDDLPKEPLISPPLEIFMTSIRQKVISSTILLSNTKAKESL</sequence>
<feature type="compositionally biased region" description="Basic and acidic residues" evidence="1">
    <location>
        <begin position="98"/>
        <end position="108"/>
    </location>
</feature>
<dbReference type="AlphaFoldDB" id="A0AA36E4J0"/>
<dbReference type="EMBL" id="OX465080">
    <property type="protein sequence ID" value="CAI9283134.1"/>
    <property type="molecule type" value="Genomic_DNA"/>
</dbReference>